<reference evidence="1" key="1">
    <citation type="submission" date="2021-01" db="UniProtKB">
        <authorList>
            <consortium name="EnsemblPlants"/>
        </authorList>
    </citation>
    <scope>IDENTIFICATION</scope>
</reference>
<dbReference type="SUPFAM" id="SSF81383">
    <property type="entry name" value="F-box domain"/>
    <property type="match status" value="1"/>
</dbReference>
<dbReference type="InterPro" id="IPR050648">
    <property type="entry name" value="F-box_LRR-repeat"/>
</dbReference>
<dbReference type="SUPFAM" id="SSF52047">
    <property type="entry name" value="RNI-like"/>
    <property type="match status" value="1"/>
</dbReference>
<dbReference type="OMA" id="LIWNRAM"/>
<dbReference type="GO" id="GO:0005737">
    <property type="term" value="C:cytoplasm"/>
    <property type="evidence" value="ECO:0007669"/>
    <property type="project" value="TreeGrafter"/>
</dbReference>
<dbReference type="InterPro" id="IPR032675">
    <property type="entry name" value="LRR_dom_sf"/>
</dbReference>
<evidence type="ECO:0000313" key="1">
    <source>
        <dbReference type="EnsemblPlants" id="Kaladp0967s0015.1.v1.1"/>
    </source>
</evidence>
<dbReference type="Gramene" id="Kaladp0967s0015.1.v1.1">
    <property type="protein sequence ID" value="Kaladp0967s0015.1.v1.1"/>
    <property type="gene ID" value="Kaladp0967s0015.v1.1"/>
</dbReference>
<dbReference type="Proteomes" id="UP000594263">
    <property type="component" value="Unplaced"/>
</dbReference>
<evidence type="ECO:0000313" key="2">
    <source>
        <dbReference type="Proteomes" id="UP000594263"/>
    </source>
</evidence>
<dbReference type="InterPro" id="IPR036047">
    <property type="entry name" value="F-box-like_dom_sf"/>
</dbReference>
<sequence>MALNLSRQMYSGRFVGDGSPDRGGDGCAKPWHCIRDVEDSFEYHPDIGGSKEAVNDILDVLPADPFGMDISTTFTAITEWLGDMDYCGSNEAAPSNEEYELFARFSVIWNSLKFLSVPVNIGVGDVSFMAGRFDVDTMNKKSSYTSCNYAAANCSVDDIIHKLPSDNIFHQTQDETDNVFLQSQDDTDNDFYQTQDDLSVSGGCSDRECSSPHQALTFALSYLGVQDLLSTEGVCRFLRSTIKTDPLLWRNIRIDQPLNEKINDDVLIQLTGRAQGNLQTLILVECLRITDYGLKLVLESNPRLTKLCITGCTRLSIDGIITNLKAFSSSDTKGIQCLRIGGIYGVTQKHFDELKLLLSSGNNLQHDSQKRHFYGRDAYYLPCDDDRSIDIEACPLCQNPRLVYDCPNEGCQGRETSQTCRACTFCIQRCIVCGQCIKDGIFVENFFMEYLCADCWNQLPTEEHHENIISSDALSEHDALGEPSSSFSTD</sequence>
<dbReference type="PANTHER" id="PTHR13382">
    <property type="entry name" value="MITOCHONDRIAL ATP SYNTHASE COUPLING FACTOR B"/>
    <property type="match status" value="1"/>
</dbReference>
<keyword evidence="2" id="KW-1185">Reference proteome</keyword>
<dbReference type="Gene3D" id="3.80.10.10">
    <property type="entry name" value="Ribonuclease Inhibitor"/>
    <property type="match status" value="1"/>
</dbReference>
<protein>
    <recommendedName>
        <fullName evidence="3">F-box protein SKIP14</fullName>
    </recommendedName>
</protein>
<evidence type="ECO:0008006" key="3">
    <source>
        <dbReference type="Google" id="ProtNLM"/>
    </source>
</evidence>
<organism evidence="1 2">
    <name type="scientific">Kalanchoe fedtschenkoi</name>
    <name type="common">Lavender scallops</name>
    <name type="synonym">South American air plant</name>
    <dbReference type="NCBI Taxonomy" id="63787"/>
    <lineage>
        <taxon>Eukaryota</taxon>
        <taxon>Viridiplantae</taxon>
        <taxon>Streptophyta</taxon>
        <taxon>Embryophyta</taxon>
        <taxon>Tracheophyta</taxon>
        <taxon>Spermatophyta</taxon>
        <taxon>Magnoliopsida</taxon>
        <taxon>eudicotyledons</taxon>
        <taxon>Gunneridae</taxon>
        <taxon>Pentapetalae</taxon>
        <taxon>Saxifragales</taxon>
        <taxon>Crassulaceae</taxon>
        <taxon>Kalanchoe</taxon>
    </lineage>
</organism>
<dbReference type="AlphaFoldDB" id="A0A7N1A9K0"/>
<accession>A0A7N1A9K0</accession>
<name>A0A7N1A9K0_KALFE</name>
<proteinExistence type="predicted"/>
<dbReference type="EnsemblPlants" id="Kaladp0967s0015.1.v1.1">
    <property type="protein sequence ID" value="Kaladp0967s0015.1.v1.1"/>
    <property type="gene ID" value="Kaladp0967s0015.v1.1"/>
</dbReference>
<dbReference type="PANTHER" id="PTHR13382:SF22">
    <property type="entry name" value="F-BOX PROTEIN SKIP14"/>
    <property type="match status" value="1"/>
</dbReference>